<accession>A0A8X6N4K1</accession>
<gene>
    <name evidence="2" type="ORF">NPIL_471971</name>
</gene>
<evidence type="ECO:0000313" key="2">
    <source>
        <dbReference type="EMBL" id="GFS92950.1"/>
    </source>
</evidence>
<sequence length="159" mass="18475">MRSTPNPRFLKVLLKLKSCLRYLSSRERRDPSTVNFPQKREKKEEKTKKEQKQKRGGALEVLPRSRRQIGTAGRQTSSIASEVSRSPVKQTRAVETHRLSRPLFFPPSRDCVEQRWTERDCLPRPLSLPERVFWTSVKVAGKSDCPTPRRKLFQTSASR</sequence>
<protein>
    <submittedName>
        <fullName evidence="2">Uncharacterized protein</fullName>
    </submittedName>
</protein>
<evidence type="ECO:0000313" key="3">
    <source>
        <dbReference type="Proteomes" id="UP000887013"/>
    </source>
</evidence>
<keyword evidence="3" id="KW-1185">Reference proteome</keyword>
<comment type="caution">
    <text evidence="2">The sequence shown here is derived from an EMBL/GenBank/DDBJ whole genome shotgun (WGS) entry which is preliminary data.</text>
</comment>
<evidence type="ECO:0000256" key="1">
    <source>
        <dbReference type="SAM" id="MobiDB-lite"/>
    </source>
</evidence>
<feature type="region of interest" description="Disordered" evidence="1">
    <location>
        <begin position="26"/>
        <end position="93"/>
    </location>
</feature>
<feature type="compositionally biased region" description="Polar residues" evidence="1">
    <location>
        <begin position="73"/>
        <end position="89"/>
    </location>
</feature>
<reference evidence="2" key="1">
    <citation type="submission" date="2020-08" db="EMBL/GenBank/DDBJ databases">
        <title>Multicomponent nature underlies the extraordinary mechanical properties of spider dragline silk.</title>
        <authorList>
            <person name="Kono N."/>
            <person name="Nakamura H."/>
            <person name="Mori M."/>
            <person name="Yoshida Y."/>
            <person name="Ohtoshi R."/>
            <person name="Malay A.D."/>
            <person name="Moran D.A.P."/>
            <person name="Tomita M."/>
            <person name="Numata K."/>
            <person name="Arakawa K."/>
        </authorList>
    </citation>
    <scope>NUCLEOTIDE SEQUENCE</scope>
</reference>
<dbReference type="AlphaFoldDB" id="A0A8X6N4K1"/>
<feature type="compositionally biased region" description="Basic and acidic residues" evidence="1">
    <location>
        <begin position="38"/>
        <end position="50"/>
    </location>
</feature>
<name>A0A8X6N4K1_NEPPI</name>
<organism evidence="2 3">
    <name type="scientific">Nephila pilipes</name>
    <name type="common">Giant wood spider</name>
    <name type="synonym">Nephila maculata</name>
    <dbReference type="NCBI Taxonomy" id="299642"/>
    <lineage>
        <taxon>Eukaryota</taxon>
        <taxon>Metazoa</taxon>
        <taxon>Ecdysozoa</taxon>
        <taxon>Arthropoda</taxon>
        <taxon>Chelicerata</taxon>
        <taxon>Arachnida</taxon>
        <taxon>Araneae</taxon>
        <taxon>Araneomorphae</taxon>
        <taxon>Entelegynae</taxon>
        <taxon>Araneoidea</taxon>
        <taxon>Nephilidae</taxon>
        <taxon>Nephila</taxon>
    </lineage>
</organism>
<proteinExistence type="predicted"/>
<dbReference type="EMBL" id="BMAW01099999">
    <property type="protein sequence ID" value="GFS92950.1"/>
    <property type="molecule type" value="Genomic_DNA"/>
</dbReference>
<dbReference type="Proteomes" id="UP000887013">
    <property type="component" value="Unassembled WGS sequence"/>
</dbReference>